<dbReference type="PANTHER" id="PTHR35867">
    <property type="entry name" value="PROTEIN RSEC"/>
    <property type="match status" value="1"/>
</dbReference>
<dbReference type="PIRSF" id="PIRSF004923">
    <property type="entry name" value="RseC"/>
    <property type="match status" value="1"/>
</dbReference>
<organism evidence="2 3">
    <name type="scientific">Sulfuriferula multivorans</name>
    <dbReference type="NCBI Taxonomy" id="1559896"/>
    <lineage>
        <taxon>Bacteria</taxon>
        <taxon>Pseudomonadati</taxon>
        <taxon>Pseudomonadota</taxon>
        <taxon>Betaproteobacteria</taxon>
        <taxon>Nitrosomonadales</taxon>
        <taxon>Sulfuricellaceae</taxon>
        <taxon>Sulfuriferula</taxon>
    </lineage>
</organism>
<keyword evidence="1" id="KW-0812">Transmembrane</keyword>
<keyword evidence="3" id="KW-1185">Reference proteome</keyword>
<evidence type="ECO:0000313" key="3">
    <source>
        <dbReference type="Proteomes" id="UP000286806"/>
    </source>
</evidence>
<dbReference type="Proteomes" id="UP000286806">
    <property type="component" value="Unassembled WGS sequence"/>
</dbReference>
<evidence type="ECO:0000313" key="2">
    <source>
        <dbReference type="EMBL" id="GBL46128.1"/>
    </source>
</evidence>
<feature type="transmembrane region" description="Helical" evidence="1">
    <location>
        <begin position="108"/>
        <end position="128"/>
    </location>
</feature>
<protein>
    <submittedName>
        <fullName evidence="2">Sigma factor RpoE regulatory protein RseC</fullName>
    </submittedName>
</protein>
<dbReference type="RefSeq" id="WP_124704926.1">
    <property type="nucleotide sequence ID" value="NZ_BGOW01000016.1"/>
</dbReference>
<name>A0A401JET2_9PROT</name>
<reference evidence="2 3" key="1">
    <citation type="journal article" date="2019" name="Front. Microbiol.">
        <title>Genomes of Neutrophilic Sulfur-Oxidizing Chemolithoautotrophs Representing 9 Proteobacterial Species From 8 Genera.</title>
        <authorList>
            <person name="Watanabe T."/>
            <person name="Kojima H."/>
            <person name="Umezawa K."/>
            <person name="Hori C."/>
            <person name="Takasuka T.E."/>
            <person name="Kato Y."/>
            <person name="Fukui M."/>
        </authorList>
    </citation>
    <scope>NUCLEOTIDE SEQUENCE [LARGE SCALE GENOMIC DNA]</scope>
    <source>
        <strain evidence="2 3">TTN</strain>
    </source>
</reference>
<evidence type="ECO:0000256" key="1">
    <source>
        <dbReference type="SAM" id="Phobius"/>
    </source>
</evidence>
<dbReference type="PANTHER" id="PTHR35867:SF1">
    <property type="entry name" value="PROTEIN RSEC"/>
    <property type="match status" value="1"/>
</dbReference>
<gene>
    <name evidence="2" type="ORF">SFMTTN_1940</name>
</gene>
<comment type="caution">
    <text evidence="2">The sequence shown here is derived from an EMBL/GenBank/DDBJ whole genome shotgun (WGS) entry which is preliminary data.</text>
</comment>
<dbReference type="OrthoDB" id="8562584at2"/>
<dbReference type="Pfam" id="PF04246">
    <property type="entry name" value="RseC_MucC"/>
    <property type="match status" value="1"/>
</dbReference>
<dbReference type="InterPro" id="IPR007359">
    <property type="entry name" value="SigmaE_reg_RseC_MucC"/>
</dbReference>
<feature type="transmembrane region" description="Helical" evidence="1">
    <location>
        <begin position="81"/>
        <end position="102"/>
    </location>
</feature>
<dbReference type="AlphaFoldDB" id="A0A401JET2"/>
<keyword evidence="1" id="KW-0472">Membrane</keyword>
<proteinExistence type="predicted"/>
<sequence length="158" mass="16608">MIETQARVLEVESGAALVEPMEPSGCSACGTKGGGCGADRIGQVFTLRSKRYRVLDPRGSKVGDAVVIGVADGAVLRGSGAVYLVPLLLVFMGAMLASHFAPLANSDAWSIAGAGTGFVLGTIWLLWFSRRAARDARFQPVILRAVNDNLFVLKELGS</sequence>
<accession>A0A401JET2</accession>
<dbReference type="EMBL" id="BGOW01000016">
    <property type="protein sequence ID" value="GBL46128.1"/>
    <property type="molecule type" value="Genomic_DNA"/>
</dbReference>
<dbReference type="InterPro" id="IPR026268">
    <property type="entry name" value="RseC"/>
</dbReference>
<keyword evidence="1" id="KW-1133">Transmembrane helix</keyword>